<dbReference type="EMBL" id="CAXKWB010044352">
    <property type="protein sequence ID" value="CAL4160508.1"/>
    <property type="molecule type" value="Genomic_DNA"/>
</dbReference>
<keyword evidence="2" id="KW-1185">Reference proteome</keyword>
<name>A0AAV2S5H5_MEGNR</name>
<protein>
    <submittedName>
        <fullName evidence="1">Uncharacterized protein</fullName>
    </submittedName>
</protein>
<feature type="non-terminal residue" evidence="1">
    <location>
        <position position="420"/>
    </location>
</feature>
<dbReference type="Proteomes" id="UP001497623">
    <property type="component" value="Unassembled WGS sequence"/>
</dbReference>
<dbReference type="InterPro" id="IPR032063">
    <property type="entry name" value="MavL-like"/>
</dbReference>
<proteinExistence type="predicted"/>
<dbReference type="AlphaFoldDB" id="A0AAV2S5H5"/>
<sequence length="420" mass="47556">VGSISPFWDVKLICRYLREVADVSRPPRVSVEDFVRTSNTWCKEFPTTTCRVKYHLKAGKNKDVLEDQINSAYPLCHWSVINLLISFLDFKKHYGTKSERSLYENLGLMDLVERILRKRPITFYGPNDKYCLHNNKTGQGGFEKIGTDYEDQHLRICNYMSYDEMKISALFTVSSKSFFVNDGNRQNKGIPGEKGSFQESGVIAGMVGARLKKVEYMEWQDCIVTPKQNTPENGYGIPQGKPKLQHIWNTFYGEMPTWNEIETGDSKYLQVKNDTFLNTGTYKKRIRLAALTLIAEASVRAEAEQLKAYIHVVGLGLGVWCASKEQDKYFVEAWGEVLQNVNTSSIAYVDFSLIKADNCLGVKDGEKFKDKETIIRFSKRALHAPVPEGTLLVDSYACDSNALPGNGYWLNMLSSNGDGA</sequence>
<feature type="non-terminal residue" evidence="1">
    <location>
        <position position="1"/>
    </location>
</feature>
<organism evidence="1 2">
    <name type="scientific">Meganyctiphanes norvegica</name>
    <name type="common">Northern krill</name>
    <name type="synonym">Thysanopoda norvegica</name>
    <dbReference type="NCBI Taxonomy" id="48144"/>
    <lineage>
        <taxon>Eukaryota</taxon>
        <taxon>Metazoa</taxon>
        <taxon>Ecdysozoa</taxon>
        <taxon>Arthropoda</taxon>
        <taxon>Crustacea</taxon>
        <taxon>Multicrustacea</taxon>
        <taxon>Malacostraca</taxon>
        <taxon>Eumalacostraca</taxon>
        <taxon>Eucarida</taxon>
        <taxon>Euphausiacea</taxon>
        <taxon>Euphausiidae</taxon>
        <taxon>Meganyctiphanes</taxon>
    </lineage>
</organism>
<reference evidence="1 2" key="1">
    <citation type="submission" date="2024-05" db="EMBL/GenBank/DDBJ databases">
        <authorList>
            <person name="Wallberg A."/>
        </authorList>
    </citation>
    <scope>NUCLEOTIDE SEQUENCE [LARGE SCALE GENOMIC DNA]</scope>
</reference>
<evidence type="ECO:0000313" key="2">
    <source>
        <dbReference type="Proteomes" id="UP001497623"/>
    </source>
</evidence>
<comment type="caution">
    <text evidence="1">The sequence shown here is derived from an EMBL/GenBank/DDBJ whole genome shotgun (WGS) entry which is preliminary data.</text>
</comment>
<accession>A0AAV2S5H5</accession>
<evidence type="ECO:0000313" key="1">
    <source>
        <dbReference type="EMBL" id="CAL4160508.1"/>
    </source>
</evidence>
<gene>
    <name evidence="1" type="ORF">MNOR_LOCUS32493</name>
</gene>
<dbReference type="Pfam" id="PF16062">
    <property type="entry name" value="MavL-like"/>
    <property type="match status" value="1"/>
</dbReference>